<dbReference type="InterPro" id="IPR050482">
    <property type="entry name" value="Sensor_HK_TwoCompSys"/>
</dbReference>
<dbReference type="SUPFAM" id="SSF55874">
    <property type="entry name" value="ATPase domain of HSP90 chaperone/DNA topoisomerase II/histidine kinase"/>
    <property type="match status" value="1"/>
</dbReference>
<dbReference type="EMBL" id="NMQA01000160">
    <property type="protein sequence ID" value="PLZ97781.1"/>
    <property type="molecule type" value="Genomic_DNA"/>
</dbReference>
<evidence type="ECO:0000256" key="5">
    <source>
        <dbReference type="ARBA" id="ARBA00022741"/>
    </source>
</evidence>
<evidence type="ECO:0000256" key="7">
    <source>
        <dbReference type="ARBA" id="ARBA00022840"/>
    </source>
</evidence>
<dbReference type="InterPro" id="IPR011712">
    <property type="entry name" value="Sig_transdc_His_kin_sub3_dim/P"/>
</dbReference>
<dbReference type="AlphaFoldDB" id="A0A2N6KFC1"/>
<dbReference type="EC" id="2.7.13.3" evidence="2"/>
<organism evidence="10 11">
    <name type="scientific">Fischerella thermalis CCMEE 5268</name>
    <dbReference type="NCBI Taxonomy" id="2019662"/>
    <lineage>
        <taxon>Bacteria</taxon>
        <taxon>Bacillati</taxon>
        <taxon>Cyanobacteriota</taxon>
        <taxon>Cyanophyceae</taxon>
        <taxon>Nostocales</taxon>
        <taxon>Hapalosiphonaceae</taxon>
        <taxon>Fischerella</taxon>
    </lineage>
</organism>
<dbReference type="CDD" id="cd16917">
    <property type="entry name" value="HATPase_UhpB-NarQ-NarX-like"/>
    <property type="match status" value="1"/>
</dbReference>
<feature type="domain" description="Histidine kinase" evidence="9">
    <location>
        <begin position="146"/>
        <end position="233"/>
    </location>
</feature>
<dbReference type="SMART" id="SM00387">
    <property type="entry name" value="HATPase_c"/>
    <property type="match status" value="1"/>
</dbReference>
<evidence type="ECO:0000313" key="10">
    <source>
        <dbReference type="EMBL" id="PLZ97781.1"/>
    </source>
</evidence>
<comment type="caution">
    <text evidence="10">The sequence shown here is derived from an EMBL/GenBank/DDBJ whole genome shotgun (WGS) entry which is preliminary data.</text>
</comment>
<sequence>MNMVNIVASRHYTELLSTHEELRQHLLQVEEFAAVQERRRIAREIHDSLGNALTSLNIQLQTALKLWRIDPSEAERFLTEAQKLGAVAIREVRESVYALRAKEGQQQSLEELITCVVENFHQTTGILPSTSISLSVSLPIKVVTTIYRIVQESLTNICKYAQATKVQIIVDANSNNVRLVIKDNGKGFSQSQSKPGFGIQGMKERVTALQGKFKIETEPGIGCKITVEIPLREFSLLETKTLKICQESTINPEDHQRNNSPQKEMFIRQCEQKLAELIGPIASFLVQKAIKNNPHVSCTEFVKILAAEIPNSQKSQNFQQHLFSDLNQVACAELGDG</sequence>
<dbReference type="PROSITE" id="PS50109">
    <property type="entry name" value="HIS_KIN"/>
    <property type="match status" value="1"/>
</dbReference>
<dbReference type="Pfam" id="PF07730">
    <property type="entry name" value="HisKA_3"/>
    <property type="match status" value="1"/>
</dbReference>
<name>A0A2N6KFC1_9CYAN</name>
<dbReference type="Proteomes" id="UP000235025">
    <property type="component" value="Unassembled WGS sequence"/>
</dbReference>
<dbReference type="GO" id="GO:0016020">
    <property type="term" value="C:membrane"/>
    <property type="evidence" value="ECO:0007669"/>
    <property type="project" value="InterPro"/>
</dbReference>
<dbReference type="InterPro" id="IPR003594">
    <property type="entry name" value="HATPase_dom"/>
</dbReference>
<evidence type="ECO:0000256" key="8">
    <source>
        <dbReference type="ARBA" id="ARBA00023012"/>
    </source>
</evidence>
<dbReference type="InterPro" id="IPR036890">
    <property type="entry name" value="HATPase_C_sf"/>
</dbReference>
<gene>
    <name evidence="10" type="ORF">CEN50_13665</name>
</gene>
<dbReference type="PANTHER" id="PTHR24421">
    <property type="entry name" value="NITRATE/NITRITE SENSOR PROTEIN NARX-RELATED"/>
    <property type="match status" value="1"/>
</dbReference>
<dbReference type="Pfam" id="PF02518">
    <property type="entry name" value="HATPase_c"/>
    <property type="match status" value="1"/>
</dbReference>
<dbReference type="Gene3D" id="3.30.565.10">
    <property type="entry name" value="Histidine kinase-like ATPase, C-terminal domain"/>
    <property type="match status" value="1"/>
</dbReference>
<evidence type="ECO:0000256" key="3">
    <source>
        <dbReference type="ARBA" id="ARBA00022553"/>
    </source>
</evidence>
<evidence type="ECO:0000256" key="2">
    <source>
        <dbReference type="ARBA" id="ARBA00012438"/>
    </source>
</evidence>
<dbReference type="InterPro" id="IPR005467">
    <property type="entry name" value="His_kinase_dom"/>
</dbReference>
<keyword evidence="6 10" id="KW-0418">Kinase</keyword>
<evidence type="ECO:0000256" key="6">
    <source>
        <dbReference type="ARBA" id="ARBA00022777"/>
    </source>
</evidence>
<keyword evidence="8" id="KW-0902">Two-component regulatory system</keyword>
<dbReference type="GO" id="GO:0046983">
    <property type="term" value="F:protein dimerization activity"/>
    <property type="evidence" value="ECO:0007669"/>
    <property type="project" value="InterPro"/>
</dbReference>
<evidence type="ECO:0000259" key="9">
    <source>
        <dbReference type="PROSITE" id="PS50109"/>
    </source>
</evidence>
<dbReference type="Gene3D" id="1.20.5.1930">
    <property type="match status" value="1"/>
</dbReference>
<dbReference type="InterPro" id="IPR058395">
    <property type="entry name" value="DUF8082"/>
</dbReference>
<reference evidence="10 11" key="1">
    <citation type="submission" date="2017-07" db="EMBL/GenBank/DDBJ databases">
        <title>Genomes of Fischerella (Mastigocladus) sp. strains.</title>
        <authorList>
            <person name="Miller S.R."/>
        </authorList>
    </citation>
    <scope>NUCLEOTIDE SEQUENCE [LARGE SCALE GENOMIC DNA]</scope>
    <source>
        <strain evidence="10 11">CCMEE 5268</strain>
    </source>
</reference>
<evidence type="ECO:0000256" key="4">
    <source>
        <dbReference type="ARBA" id="ARBA00022679"/>
    </source>
</evidence>
<dbReference type="Pfam" id="PF26309">
    <property type="entry name" value="DUF8082"/>
    <property type="match status" value="1"/>
</dbReference>
<dbReference type="GO" id="GO:0000155">
    <property type="term" value="F:phosphorelay sensor kinase activity"/>
    <property type="evidence" value="ECO:0007669"/>
    <property type="project" value="InterPro"/>
</dbReference>
<evidence type="ECO:0000313" key="11">
    <source>
        <dbReference type="Proteomes" id="UP000235025"/>
    </source>
</evidence>
<proteinExistence type="predicted"/>
<accession>A0A2N6KFC1</accession>
<keyword evidence="3" id="KW-0597">Phosphoprotein</keyword>
<protein>
    <recommendedName>
        <fullName evidence="2">histidine kinase</fullName>
        <ecNumber evidence="2">2.7.13.3</ecNumber>
    </recommendedName>
</protein>
<keyword evidence="4" id="KW-0808">Transferase</keyword>
<comment type="catalytic activity">
    <reaction evidence="1">
        <text>ATP + protein L-histidine = ADP + protein N-phospho-L-histidine.</text>
        <dbReference type="EC" id="2.7.13.3"/>
    </reaction>
</comment>
<keyword evidence="7" id="KW-0067">ATP-binding</keyword>
<keyword evidence="5" id="KW-0547">Nucleotide-binding</keyword>
<evidence type="ECO:0000256" key="1">
    <source>
        <dbReference type="ARBA" id="ARBA00000085"/>
    </source>
</evidence>
<dbReference type="GO" id="GO:0005524">
    <property type="term" value="F:ATP binding"/>
    <property type="evidence" value="ECO:0007669"/>
    <property type="project" value="UniProtKB-KW"/>
</dbReference>
<dbReference type="PANTHER" id="PTHR24421:SF10">
    <property type="entry name" value="NITRATE_NITRITE SENSOR PROTEIN NARQ"/>
    <property type="match status" value="1"/>
</dbReference>